<reference evidence="2" key="1">
    <citation type="submission" date="2017-07" db="EMBL/GenBank/DDBJ databases">
        <title>Taro Niue Genome Assembly and Annotation.</title>
        <authorList>
            <person name="Atibalentja N."/>
            <person name="Keating K."/>
            <person name="Fields C.J."/>
        </authorList>
    </citation>
    <scope>NUCLEOTIDE SEQUENCE</scope>
    <source>
        <strain evidence="2">Niue_2</strain>
        <tissue evidence="2">Leaf</tissue>
    </source>
</reference>
<organism evidence="2 3">
    <name type="scientific">Colocasia esculenta</name>
    <name type="common">Wild taro</name>
    <name type="synonym">Arum esculentum</name>
    <dbReference type="NCBI Taxonomy" id="4460"/>
    <lineage>
        <taxon>Eukaryota</taxon>
        <taxon>Viridiplantae</taxon>
        <taxon>Streptophyta</taxon>
        <taxon>Embryophyta</taxon>
        <taxon>Tracheophyta</taxon>
        <taxon>Spermatophyta</taxon>
        <taxon>Magnoliopsida</taxon>
        <taxon>Liliopsida</taxon>
        <taxon>Araceae</taxon>
        <taxon>Aroideae</taxon>
        <taxon>Colocasieae</taxon>
        <taxon>Colocasia</taxon>
    </lineage>
</organism>
<dbReference type="EMBL" id="NMUH01000104">
    <property type="protein sequence ID" value="MQL71637.1"/>
    <property type="molecule type" value="Genomic_DNA"/>
</dbReference>
<dbReference type="Proteomes" id="UP000652761">
    <property type="component" value="Unassembled WGS sequence"/>
</dbReference>
<keyword evidence="3" id="KW-1185">Reference proteome</keyword>
<evidence type="ECO:0000313" key="3">
    <source>
        <dbReference type="Proteomes" id="UP000652761"/>
    </source>
</evidence>
<gene>
    <name evidence="2" type="ORF">Taro_003958</name>
</gene>
<feature type="compositionally biased region" description="Polar residues" evidence="1">
    <location>
        <begin position="109"/>
        <end position="119"/>
    </location>
</feature>
<protein>
    <submittedName>
        <fullName evidence="2">Uncharacterized protein</fullName>
    </submittedName>
</protein>
<comment type="caution">
    <text evidence="2">The sequence shown here is derived from an EMBL/GenBank/DDBJ whole genome shotgun (WGS) entry which is preliminary data.</text>
</comment>
<proteinExistence type="predicted"/>
<feature type="region of interest" description="Disordered" evidence="1">
    <location>
        <begin position="109"/>
        <end position="128"/>
    </location>
</feature>
<sequence>MDVCMRLAAGSLDVNRVYLEHCERDCGALFLWPTEGGEVETPSLSAARGCYDNVVKTLPWAQVRPWRSQISLSSLVFFVSSSVNLVNRGVNEVNQRPIIANERPATSVSLRKTSTVDTGTQREAKTDRPQPLLWRSRWDKQCCHGFSLHPGKRQPLLPSTQSSVTGGSFLSSVLASPHILGQPFFGLQPFTRGFPLG</sequence>
<evidence type="ECO:0000256" key="1">
    <source>
        <dbReference type="SAM" id="MobiDB-lite"/>
    </source>
</evidence>
<dbReference type="AlphaFoldDB" id="A0A843TNP2"/>
<accession>A0A843TNP2</accession>
<evidence type="ECO:0000313" key="2">
    <source>
        <dbReference type="EMBL" id="MQL71637.1"/>
    </source>
</evidence>
<name>A0A843TNP2_COLES</name>